<sequence>MPVTVSLWPPKLGSQSSTFHKLQISRRRKAGRPSTSAGDNDMFFSEIICPPFLQFGSVWPYWEESPKARKDRIRNL</sequence>
<dbReference type="Proteomes" id="UP000244005">
    <property type="component" value="Unassembled WGS sequence"/>
</dbReference>
<evidence type="ECO:0000313" key="2">
    <source>
        <dbReference type="Proteomes" id="UP000244005"/>
    </source>
</evidence>
<dbReference type="EMBL" id="KZ772682">
    <property type="protein sequence ID" value="PTQ46848.1"/>
    <property type="molecule type" value="Genomic_DNA"/>
</dbReference>
<evidence type="ECO:0000313" key="1">
    <source>
        <dbReference type="EMBL" id="PTQ46848.1"/>
    </source>
</evidence>
<protein>
    <submittedName>
        <fullName evidence="1">Uncharacterized protein</fullName>
    </submittedName>
</protein>
<keyword evidence="2" id="KW-1185">Reference proteome</keyword>
<dbReference type="Gramene" id="Mp5g22490.1">
    <property type="protein sequence ID" value="Mp5g22490.1.cds"/>
    <property type="gene ID" value="Mp5g22490"/>
</dbReference>
<reference evidence="2" key="1">
    <citation type="journal article" date="2017" name="Cell">
        <title>Insights into land plant evolution garnered from the Marchantia polymorpha genome.</title>
        <authorList>
            <person name="Bowman J.L."/>
            <person name="Kohchi T."/>
            <person name="Yamato K.T."/>
            <person name="Jenkins J."/>
            <person name="Shu S."/>
            <person name="Ishizaki K."/>
            <person name="Yamaoka S."/>
            <person name="Nishihama R."/>
            <person name="Nakamura Y."/>
            <person name="Berger F."/>
            <person name="Adam C."/>
            <person name="Aki S.S."/>
            <person name="Althoff F."/>
            <person name="Araki T."/>
            <person name="Arteaga-Vazquez M.A."/>
            <person name="Balasubrmanian S."/>
            <person name="Barry K."/>
            <person name="Bauer D."/>
            <person name="Boehm C.R."/>
            <person name="Briginshaw L."/>
            <person name="Caballero-Perez J."/>
            <person name="Catarino B."/>
            <person name="Chen F."/>
            <person name="Chiyoda S."/>
            <person name="Chovatia M."/>
            <person name="Davies K.M."/>
            <person name="Delmans M."/>
            <person name="Demura T."/>
            <person name="Dierschke T."/>
            <person name="Dolan L."/>
            <person name="Dorantes-Acosta A.E."/>
            <person name="Eklund D.M."/>
            <person name="Florent S.N."/>
            <person name="Flores-Sandoval E."/>
            <person name="Fujiyama A."/>
            <person name="Fukuzawa H."/>
            <person name="Galik B."/>
            <person name="Grimanelli D."/>
            <person name="Grimwood J."/>
            <person name="Grossniklaus U."/>
            <person name="Hamada T."/>
            <person name="Haseloff J."/>
            <person name="Hetherington A.J."/>
            <person name="Higo A."/>
            <person name="Hirakawa Y."/>
            <person name="Hundley H.N."/>
            <person name="Ikeda Y."/>
            <person name="Inoue K."/>
            <person name="Inoue S.I."/>
            <person name="Ishida S."/>
            <person name="Jia Q."/>
            <person name="Kakita M."/>
            <person name="Kanazawa T."/>
            <person name="Kawai Y."/>
            <person name="Kawashima T."/>
            <person name="Kennedy M."/>
            <person name="Kinose K."/>
            <person name="Kinoshita T."/>
            <person name="Kohara Y."/>
            <person name="Koide E."/>
            <person name="Komatsu K."/>
            <person name="Kopischke S."/>
            <person name="Kubo M."/>
            <person name="Kyozuka J."/>
            <person name="Lagercrantz U."/>
            <person name="Lin S.S."/>
            <person name="Lindquist E."/>
            <person name="Lipzen A.M."/>
            <person name="Lu C.W."/>
            <person name="De Luna E."/>
            <person name="Martienssen R.A."/>
            <person name="Minamino N."/>
            <person name="Mizutani M."/>
            <person name="Mizutani M."/>
            <person name="Mochizuki N."/>
            <person name="Monte I."/>
            <person name="Mosher R."/>
            <person name="Nagasaki H."/>
            <person name="Nakagami H."/>
            <person name="Naramoto S."/>
            <person name="Nishitani K."/>
            <person name="Ohtani M."/>
            <person name="Okamoto T."/>
            <person name="Okumura M."/>
            <person name="Phillips J."/>
            <person name="Pollak B."/>
            <person name="Reinders A."/>
            <person name="Rovekamp M."/>
            <person name="Sano R."/>
            <person name="Sawa S."/>
            <person name="Schmid M.W."/>
            <person name="Shirakawa M."/>
            <person name="Solano R."/>
            <person name="Spunde A."/>
            <person name="Suetsugu N."/>
            <person name="Sugano S."/>
            <person name="Sugiyama A."/>
            <person name="Sun R."/>
            <person name="Suzuki Y."/>
            <person name="Takenaka M."/>
            <person name="Takezawa D."/>
            <person name="Tomogane H."/>
            <person name="Tsuzuki M."/>
            <person name="Ueda T."/>
            <person name="Umeda M."/>
            <person name="Ward J.M."/>
            <person name="Watanabe Y."/>
            <person name="Yazaki K."/>
            <person name="Yokoyama R."/>
            <person name="Yoshitake Y."/>
            <person name="Yotsui I."/>
            <person name="Zachgo S."/>
            <person name="Schmutz J."/>
        </authorList>
    </citation>
    <scope>NUCLEOTIDE SEQUENCE [LARGE SCALE GENOMIC DNA]</scope>
    <source>
        <strain evidence="2">Tak-1</strain>
    </source>
</reference>
<dbReference type="AlphaFoldDB" id="A0A2R6XL62"/>
<accession>A0A2R6XL62</accession>
<name>A0A2R6XL62_MARPO</name>
<organism evidence="1 2">
    <name type="scientific">Marchantia polymorpha</name>
    <name type="common">Common liverwort</name>
    <name type="synonym">Marchantia aquatica</name>
    <dbReference type="NCBI Taxonomy" id="3197"/>
    <lineage>
        <taxon>Eukaryota</taxon>
        <taxon>Viridiplantae</taxon>
        <taxon>Streptophyta</taxon>
        <taxon>Embryophyta</taxon>
        <taxon>Marchantiophyta</taxon>
        <taxon>Marchantiopsida</taxon>
        <taxon>Marchantiidae</taxon>
        <taxon>Marchantiales</taxon>
        <taxon>Marchantiaceae</taxon>
        <taxon>Marchantia</taxon>
    </lineage>
</organism>
<proteinExistence type="predicted"/>
<gene>
    <name evidence="1" type="ORF">MARPO_0010s0208</name>
</gene>